<dbReference type="RefSeq" id="WP_262095481.1">
    <property type="nucleotide sequence ID" value="NZ_JAOEGN010000002.1"/>
</dbReference>
<proteinExistence type="inferred from homology"/>
<evidence type="ECO:0000256" key="4">
    <source>
        <dbReference type="HAMAP-Rule" id="MF_01368"/>
    </source>
</evidence>
<dbReference type="InterPro" id="IPR036373">
    <property type="entry name" value="Ribosomal_bL17_sf"/>
</dbReference>
<dbReference type="InterPro" id="IPR047859">
    <property type="entry name" value="Ribosomal_bL17_CS"/>
</dbReference>
<dbReference type="GO" id="GO:0005840">
    <property type="term" value="C:ribosome"/>
    <property type="evidence" value="ECO:0007669"/>
    <property type="project" value="UniProtKB-KW"/>
</dbReference>
<dbReference type="HAMAP" id="MF_01368">
    <property type="entry name" value="Ribosomal_bL17"/>
    <property type="match status" value="1"/>
</dbReference>
<dbReference type="EMBL" id="JAOEGN010000002">
    <property type="protein sequence ID" value="MCU0104258.1"/>
    <property type="molecule type" value="Genomic_DNA"/>
</dbReference>
<dbReference type="NCBIfam" id="TIGR00059">
    <property type="entry name" value="L17"/>
    <property type="match status" value="1"/>
</dbReference>
<accession>A0ABT2PX88</accession>
<evidence type="ECO:0000313" key="7">
    <source>
        <dbReference type="Proteomes" id="UP001209076"/>
    </source>
</evidence>
<dbReference type="SUPFAM" id="SSF64263">
    <property type="entry name" value="Prokaryotic ribosomal protein L17"/>
    <property type="match status" value="1"/>
</dbReference>
<evidence type="ECO:0000313" key="6">
    <source>
        <dbReference type="EMBL" id="MCU0104258.1"/>
    </source>
</evidence>
<name>A0ABT2PX88_9MOLU</name>
<dbReference type="Pfam" id="PF01196">
    <property type="entry name" value="Ribosomal_L17"/>
    <property type="match status" value="1"/>
</dbReference>
<protein>
    <recommendedName>
        <fullName evidence="4">Large ribosomal subunit protein bL17</fullName>
    </recommendedName>
</protein>
<evidence type="ECO:0000256" key="3">
    <source>
        <dbReference type="ARBA" id="ARBA00023274"/>
    </source>
</evidence>
<evidence type="ECO:0000256" key="1">
    <source>
        <dbReference type="ARBA" id="ARBA00008777"/>
    </source>
</evidence>
<keyword evidence="3 4" id="KW-0687">Ribonucleoprotein</keyword>
<keyword evidence="2 4" id="KW-0689">Ribosomal protein</keyword>
<dbReference type="Proteomes" id="UP001209076">
    <property type="component" value="Unassembled WGS sequence"/>
</dbReference>
<dbReference type="PANTHER" id="PTHR14413:SF16">
    <property type="entry name" value="LARGE RIBOSOMAL SUBUNIT PROTEIN BL17M"/>
    <property type="match status" value="1"/>
</dbReference>
<reference evidence="7" key="1">
    <citation type="submission" date="2023-07" db="EMBL/GenBank/DDBJ databases">
        <title>Novel Mycoplasma species identified in domestic and wild animals.</title>
        <authorList>
            <person name="Volokhov D.V."/>
            <person name="Furtak V.A."/>
            <person name="Zagorodnyaya T.A."/>
        </authorList>
    </citation>
    <scope>NUCLEOTIDE SEQUENCE [LARGE SCALE GENOMIC DNA]</scope>
    <source>
        <strain evidence="7">92-19</strain>
    </source>
</reference>
<gene>
    <name evidence="4 6" type="primary">rplQ</name>
    <name evidence="6" type="ORF">N7603_01155</name>
</gene>
<comment type="similarity">
    <text evidence="1 4 5">Belongs to the bacterial ribosomal protein bL17 family.</text>
</comment>
<dbReference type="PANTHER" id="PTHR14413">
    <property type="entry name" value="RIBOSOMAL PROTEIN L17"/>
    <property type="match status" value="1"/>
</dbReference>
<sequence>MAGYSRLRRNSAQRRALLRDLVTDLIIHGQIETTEAKAKELSKLADKMVTLGKKGTLAARRQALTIVRDELVKEGQTAVQKLFGEIAPKFKDRNGGYTRVIKTLPRLGDSAPMAIIQFVE</sequence>
<evidence type="ECO:0000256" key="2">
    <source>
        <dbReference type="ARBA" id="ARBA00022980"/>
    </source>
</evidence>
<organism evidence="6 7">
    <name type="scientific">Paracholeplasma vituli</name>
    <dbReference type="NCBI Taxonomy" id="69473"/>
    <lineage>
        <taxon>Bacteria</taxon>
        <taxon>Bacillati</taxon>
        <taxon>Mycoplasmatota</taxon>
        <taxon>Mollicutes</taxon>
        <taxon>Acholeplasmatales</taxon>
        <taxon>Acholeplasmataceae</taxon>
        <taxon>Paracholeplasma</taxon>
    </lineage>
</organism>
<dbReference type="Gene3D" id="3.90.1030.10">
    <property type="entry name" value="Ribosomal protein L17"/>
    <property type="match status" value="1"/>
</dbReference>
<evidence type="ECO:0000256" key="5">
    <source>
        <dbReference type="RuleBase" id="RU000660"/>
    </source>
</evidence>
<dbReference type="InterPro" id="IPR000456">
    <property type="entry name" value="Ribosomal_bL17"/>
</dbReference>
<comment type="subunit">
    <text evidence="4">Part of the 50S ribosomal subunit. Contacts protein L32.</text>
</comment>
<comment type="caution">
    <text evidence="6">The sequence shown here is derived from an EMBL/GenBank/DDBJ whole genome shotgun (WGS) entry which is preliminary data.</text>
</comment>
<keyword evidence="7" id="KW-1185">Reference proteome</keyword>
<dbReference type="PROSITE" id="PS01167">
    <property type="entry name" value="RIBOSOMAL_L17"/>
    <property type="match status" value="1"/>
</dbReference>